<evidence type="ECO:0000256" key="5">
    <source>
        <dbReference type="ARBA" id="ARBA00013151"/>
    </source>
</evidence>
<evidence type="ECO:0000256" key="2">
    <source>
        <dbReference type="ARBA" id="ARBA00004496"/>
    </source>
</evidence>
<organism evidence="12 13">
    <name type="scientific">Candidatus Muproteobacteria bacterium RIFCSPLOWO2_01_FULL_60_18</name>
    <dbReference type="NCBI Taxonomy" id="1817768"/>
    <lineage>
        <taxon>Bacteria</taxon>
        <taxon>Pseudomonadati</taxon>
        <taxon>Pseudomonadota</taxon>
        <taxon>Candidatus Muproteobacteria</taxon>
    </lineage>
</organism>
<evidence type="ECO:0000313" key="13">
    <source>
        <dbReference type="Proteomes" id="UP000179037"/>
    </source>
</evidence>
<evidence type="ECO:0000256" key="11">
    <source>
        <dbReference type="HAMAP-Rule" id="MF_00493"/>
    </source>
</evidence>
<dbReference type="Pfam" id="PF00923">
    <property type="entry name" value="TAL_FSA"/>
    <property type="match status" value="1"/>
</dbReference>
<comment type="function">
    <text evidence="1 11">Transaldolase is important for the balance of metabolites in the pentose-phosphate pathway.</text>
</comment>
<dbReference type="InterPro" id="IPR013785">
    <property type="entry name" value="Aldolase_TIM"/>
</dbReference>
<accession>A0A1F6TYJ5</accession>
<keyword evidence="6 11" id="KW-0963">Cytoplasm</keyword>
<evidence type="ECO:0000256" key="8">
    <source>
        <dbReference type="ARBA" id="ARBA00023126"/>
    </source>
</evidence>
<dbReference type="PROSITE" id="PS00958">
    <property type="entry name" value="TRANSALDOLASE_2"/>
    <property type="match status" value="1"/>
</dbReference>
<dbReference type="NCBIfam" id="NF002881">
    <property type="entry name" value="PRK03343.1"/>
    <property type="match status" value="1"/>
</dbReference>
<protein>
    <recommendedName>
        <fullName evidence="5 11">Transaldolase</fullName>
        <ecNumber evidence="5 11">2.2.1.2</ecNumber>
    </recommendedName>
</protein>
<evidence type="ECO:0000313" key="12">
    <source>
        <dbReference type="EMBL" id="OGI50176.1"/>
    </source>
</evidence>
<comment type="pathway">
    <text evidence="3 11">Carbohydrate degradation; pentose phosphate pathway; D-glyceraldehyde 3-phosphate and beta-D-fructose 6-phosphate from D-ribose 5-phosphate and D-xylulose 5-phosphate (non-oxidative stage): step 2/3.</text>
</comment>
<dbReference type="AlphaFoldDB" id="A0A1F6TYJ5"/>
<dbReference type="EMBL" id="MFTC01000077">
    <property type="protein sequence ID" value="OGI50176.1"/>
    <property type="molecule type" value="Genomic_DNA"/>
</dbReference>
<keyword evidence="8 11" id="KW-0570">Pentose shunt</keyword>
<dbReference type="EC" id="2.2.1.2" evidence="5 11"/>
<dbReference type="GO" id="GO:0006098">
    <property type="term" value="P:pentose-phosphate shunt"/>
    <property type="evidence" value="ECO:0007669"/>
    <property type="project" value="UniProtKB-UniRule"/>
</dbReference>
<dbReference type="GO" id="GO:0005975">
    <property type="term" value="P:carbohydrate metabolic process"/>
    <property type="evidence" value="ECO:0007669"/>
    <property type="project" value="InterPro"/>
</dbReference>
<dbReference type="PANTHER" id="PTHR10683:SF31">
    <property type="entry name" value="TRANSALDOLASE"/>
    <property type="match status" value="1"/>
</dbReference>
<evidence type="ECO:0000256" key="10">
    <source>
        <dbReference type="ARBA" id="ARBA00048810"/>
    </source>
</evidence>
<keyword evidence="7 11" id="KW-0808">Transferase</keyword>
<evidence type="ECO:0000256" key="1">
    <source>
        <dbReference type="ARBA" id="ARBA00003518"/>
    </source>
</evidence>
<dbReference type="PIRSF" id="PIRSF036915">
    <property type="entry name" value="Trnald_Bac_Plnt"/>
    <property type="match status" value="1"/>
</dbReference>
<dbReference type="GO" id="GO:0005737">
    <property type="term" value="C:cytoplasm"/>
    <property type="evidence" value="ECO:0007669"/>
    <property type="project" value="UniProtKB-SubCell"/>
</dbReference>
<proteinExistence type="inferred from homology"/>
<dbReference type="GO" id="GO:0004801">
    <property type="term" value="F:transaldolase activity"/>
    <property type="evidence" value="ECO:0007669"/>
    <property type="project" value="UniProtKB-UniRule"/>
</dbReference>
<evidence type="ECO:0000256" key="4">
    <source>
        <dbReference type="ARBA" id="ARBA00008426"/>
    </source>
</evidence>
<evidence type="ECO:0000256" key="3">
    <source>
        <dbReference type="ARBA" id="ARBA00004857"/>
    </source>
</evidence>
<dbReference type="InterPro" id="IPR018225">
    <property type="entry name" value="Transaldolase_AS"/>
</dbReference>
<reference evidence="12 13" key="1">
    <citation type="journal article" date="2016" name="Nat. Commun.">
        <title>Thousands of microbial genomes shed light on interconnected biogeochemical processes in an aquifer system.</title>
        <authorList>
            <person name="Anantharaman K."/>
            <person name="Brown C.T."/>
            <person name="Hug L.A."/>
            <person name="Sharon I."/>
            <person name="Castelle C.J."/>
            <person name="Probst A.J."/>
            <person name="Thomas B.C."/>
            <person name="Singh A."/>
            <person name="Wilkins M.J."/>
            <person name="Karaoz U."/>
            <person name="Brodie E.L."/>
            <person name="Williams K.H."/>
            <person name="Hubbard S.S."/>
            <person name="Banfield J.F."/>
        </authorList>
    </citation>
    <scope>NUCLEOTIDE SEQUENCE [LARGE SCALE GENOMIC DNA]</scope>
</reference>
<dbReference type="STRING" id="1817768.A3A87_07575"/>
<dbReference type="InterPro" id="IPR001585">
    <property type="entry name" value="TAL/FSA"/>
</dbReference>
<comment type="subcellular location">
    <subcellularLocation>
        <location evidence="2 11">Cytoplasm</location>
    </subcellularLocation>
</comment>
<dbReference type="UniPathway" id="UPA00115">
    <property type="reaction ID" value="UER00414"/>
</dbReference>
<dbReference type="Gene3D" id="3.20.20.70">
    <property type="entry name" value="Aldolase class I"/>
    <property type="match status" value="1"/>
</dbReference>
<dbReference type="PROSITE" id="PS01054">
    <property type="entry name" value="TRANSALDOLASE_1"/>
    <property type="match status" value="1"/>
</dbReference>
<feature type="active site" description="Schiff-base intermediate with substrate" evidence="11">
    <location>
        <position position="141"/>
    </location>
</feature>
<sequence length="379" mass="41755">MMHNPLLVIKSLGQSIWLDYIERGMLASGELAHLIKRDGLVGITSNPAIFEKAITGHEDYEADIAALARHARNAAEIYEPIVLDDISHAADLLLPVHEQTSGRDGFASIEVSPHLAYDTDKTVKEAVRLWEKLHRPNIMIKVPGTIQGLPAVRQLIAKGINVNVTLLFGLVRYREVLQAWLSGLEDRAKAGLRLGSVASVASFFLSRIDALVDKRLDALVHSGDSSAASLRGTAAIAHARLAYRMYKETQGSERWRRLATRGAQPQRLLWASTGTKDPAYSDVKYVEPLIGPDTVNTLPPETLNAYRKHGDPALRLEQDLAQATEVTAGLAMLGIDLETVAQQLEEEGVKKFVVPFDKLFASLEQRRRKLVPVSKDVSL</sequence>
<dbReference type="NCBIfam" id="TIGR00876">
    <property type="entry name" value="tal_mycobact"/>
    <property type="match status" value="1"/>
</dbReference>
<name>A0A1F6TYJ5_9PROT</name>
<keyword evidence="9 11" id="KW-0704">Schiff base</keyword>
<dbReference type="CDD" id="cd00955">
    <property type="entry name" value="Transaldolase_like"/>
    <property type="match status" value="1"/>
</dbReference>
<comment type="catalytic activity">
    <reaction evidence="10 11">
        <text>D-sedoheptulose 7-phosphate + D-glyceraldehyde 3-phosphate = D-erythrose 4-phosphate + beta-D-fructose 6-phosphate</text>
        <dbReference type="Rhea" id="RHEA:17053"/>
        <dbReference type="ChEBI" id="CHEBI:16897"/>
        <dbReference type="ChEBI" id="CHEBI:57483"/>
        <dbReference type="ChEBI" id="CHEBI:57634"/>
        <dbReference type="ChEBI" id="CHEBI:59776"/>
        <dbReference type="EC" id="2.2.1.2"/>
    </reaction>
</comment>
<dbReference type="Proteomes" id="UP000179037">
    <property type="component" value="Unassembled WGS sequence"/>
</dbReference>
<evidence type="ECO:0000256" key="7">
    <source>
        <dbReference type="ARBA" id="ARBA00022679"/>
    </source>
</evidence>
<evidence type="ECO:0000256" key="9">
    <source>
        <dbReference type="ARBA" id="ARBA00023270"/>
    </source>
</evidence>
<comment type="caution">
    <text evidence="12">The sequence shown here is derived from an EMBL/GenBank/DDBJ whole genome shotgun (WGS) entry which is preliminary data.</text>
</comment>
<dbReference type="SUPFAM" id="SSF51569">
    <property type="entry name" value="Aldolase"/>
    <property type="match status" value="1"/>
</dbReference>
<evidence type="ECO:0000256" key="6">
    <source>
        <dbReference type="ARBA" id="ARBA00022490"/>
    </source>
</evidence>
<dbReference type="InterPro" id="IPR004732">
    <property type="entry name" value="Transaldolase_2"/>
</dbReference>
<gene>
    <name evidence="11" type="primary">tal</name>
    <name evidence="12" type="ORF">A3A87_07575</name>
</gene>
<dbReference type="PANTHER" id="PTHR10683">
    <property type="entry name" value="TRANSALDOLASE"/>
    <property type="match status" value="1"/>
</dbReference>
<dbReference type="HAMAP" id="MF_00493">
    <property type="entry name" value="Transaldolase_2"/>
    <property type="match status" value="1"/>
</dbReference>
<comment type="similarity">
    <text evidence="4 11">Belongs to the transaldolase family. Type 2 subfamily.</text>
</comment>